<name>A0A6A3A9F4_HIBSY</name>
<comment type="similarity">
    <text evidence="1">Belongs to the remorin family.</text>
</comment>
<sequence>MTPVASQEPSRTATPVGETTPLRSPTYSIPSTPRRGAPTSTSLNRNIDDESQHCPENGRKALSEKETNLKTRRQIVALGVQLGKMNIASWESKDEKEDITSSGDTTSMEELERIEYEKRAAAWEEAEKYKREEIKIQAWESRQRAKLEAEMRRIKEKVDPMRIQAQAKMVKKIAMATQDQKKSEQQLKLERIEMQKEQLLKQNTFEKPEECHCLLTCVVVGCHNNRVDNQ</sequence>
<feature type="compositionally biased region" description="Polar residues" evidence="2">
    <location>
        <begin position="21"/>
        <end position="31"/>
    </location>
</feature>
<gene>
    <name evidence="4" type="ORF">F3Y22_tig00110556pilonHSYRG00698</name>
</gene>
<comment type="caution">
    <text evidence="4">The sequence shown here is derived from an EMBL/GenBank/DDBJ whole genome shotgun (WGS) entry which is preliminary data.</text>
</comment>
<feature type="compositionally biased region" description="Basic and acidic residues" evidence="2">
    <location>
        <begin position="46"/>
        <end position="62"/>
    </location>
</feature>
<dbReference type="PANTHER" id="PTHR31471">
    <property type="entry name" value="OS02G0116800 PROTEIN"/>
    <property type="match status" value="1"/>
</dbReference>
<feature type="domain" description="Remorin C-terminal" evidence="3">
    <location>
        <begin position="116"/>
        <end position="190"/>
    </location>
</feature>
<dbReference type="EMBL" id="VEPZ02001028">
    <property type="protein sequence ID" value="KAE8700758.1"/>
    <property type="molecule type" value="Genomic_DNA"/>
</dbReference>
<evidence type="ECO:0000256" key="1">
    <source>
        <dbReference type="ARBA" id="ARBA00005711"/>
    </source>
</evidence>
<dbReference type="Pfam" id="PF03763">
    <property type="entry name" value="Remorin_C"/>
    <property type="match status" value="1"/>
</dbReference>
<dbReference type="AlphaFoldDB" id="A0A6A3A9F4"/>
<evidence type="ECO:0000259" key="3">
    <source>
        <dbReference type="Pfam" id="PF03763"/>
    </source>
</evidence>
<dbReference type="Proteomes" id="UP000436088">
    <property type="component" value="Unassembled WGS sequence"/>
</dbReference>
<evidence type="ECO:0000313" key="4">
    <source>
        <dbReference type="EMBL" id="KAE8700758.1"/>
    </source>
</evidence>
<dbReference type="InterPro" id="IPR005516">
    <property type="entry name" value="Remorin_C"/>
</dbReference>
<keyword evidence="5" id="KW-1185">Reference proteome</keyword>
<dbReference type="PANTHER" id="PTHR31471:SF49">
    <property type="entry name" value="REMORIN FAMILY PROTEIN"/>
    <property type="match status" value="1"/>
</dbReference>
<accession>A0A6A3A9F4</accession>
<proteinExistence type="inferred from homology"/>
<evidence type="ECO:0000313" key="5">
    <source>
        <dbReference type="Proteomes" id="UP000436088"/>
    </source>
</evidence>
<reference evidence="4" key="1">
    <citation type="submission" date="2019-09" db="EMBL/GenBank/DDBJ databases">
        <title>Draft genome information of white flower Hibiscus syriacus.</title>
        <authorList>
            <person name="Kim Y.-M."/>
        </authorList>
    </citation>
    <scope>NUCLEOTIDE SEQUENCE [LARGE SCALE GENOMIC DNA]</scope>
    <source>
        <strain evidence="4">YM2019G1</strain>
    </source>
</reference>
<feature type="compositionally biased region" description="Polar residues" evidence="2">
    <location>
        <begin position="1"/>
        <end position="13"/>
    </location>
</feature>
<organism evidence="4 5">
    <name type="scientific">Hibiscus syriacus</name>
    <name type="common">Rose of Sharon</name>
    <dbReference type="NCBI Taxonomy" id="106335"/>
    <lineage>
        <taxon>Eukaryota</taxon>
        <taxon>Viridiplantae</taxon>
        <taxon>Streptophyta</taxon>
        <taxon>Embryophyta</taxon>
        <taxon>Tracheophyta</taxon>
        <taxon>Spermatophyta</taxon>
        <taxon>Magnoliopsida</taxon>
        <taxon>eudicotyledons</taxon>
        <taxon>Gunneridae</taxon>
        <taxon>Pentapetalae</taxon>
        <taxon>rosids</taxon>
        <taxon>malvids</taxon>
        <taxon>Malvales</taxon>
        <taxon>Malvaceae</taxon>
        <taxon>Malvoideae</taxon>
        <taxon>Hibiscus</taxon>
    </lineage>
</organism>
<evidence type="ECO:0000256" key="2">
    <source>
        <dbReference type="SAM" id="MobiDB-lite"/>
    </source>
</evidence>
<protein>
    <submittedName>
        <fullName evidence="4">Auxin response factor</fullName>
    </submittedName>
</protein>
<feature type="region of interest" description="Disordered" evidence="2">
    <location>
        <begin position="1"/>
        <end position="62"/>
    </location>
</feature>